<dbReference type="PANTHER" id="PTHR24305:SF235">
    <property type="entry name" value="CYTOCHROME P450 MONOOXYGENASE APDB-RELATED"/>
    <property type="match status" value="1"/>
</dbReference>
<keyword evidence="9" id="KW-1185">Reference proteome</keyword>
<dbReference type="OrthoDB" id="3934656at2759"/>
<evidence type="ECO:0000313" key="9">
    <source>
        <dbReference type="Proteomes" id="UP000244855"/>
    </source>
</evidence>
<dbReference type="GO" id="GO:0044550">
    <property type="term" value="P:secondary metabolite biosynthetic process"/>
    <property type="evidence" value="ECO:0007669"/>
    <property type="project" value="UniProtKB-ARBA"/>
</dbReference>
<evidence type="ECO:0000256" key="5">
    <source>
        <dbReference type="ARBA" id="ARBA00023004"/>
    </source>
</evidence>
<gene>
    <name evidence="8" type="ORF">DM02DRAFT_694641</name>
</gene>
<dbReference type="PANTHER" id="PTHR24305">
    <property type="entry name" value="CYTOCHROME P450"/>
    <property type="match status" value="1"/>
</dbReference>
<dbReference type="InterPro" id="IPR002403">
    <property type="entry name" value="Cyt_P450_E_grp-IV"/>
</dbReference>
<comment type="cofactor">
    <cofactor evidence="1 6">
        <name>heme</name>
        <dbReference type="ChEBI" id="CHEBI:30413"/>
    </cofactor>
</comment>
<evidence type="ECO:0000256" key="3">
    <source>
        <dbReference type="ARBA" id="ARBA00022723"/>
    </source>
</evidence>
<feature type="binding site" description="axial binding residue" evidence="6">
    <location>
        <position position="448"/>
    </location>
    <ligand>
        <name>heme</name>
        <dbReference type="ChEBI" id="CHEBI:30413"/>
    </ligand>
    <ligandPart>
        <name>Fe</name>
        <dbReference type="ChEBI" id="CHEBI:18248"/>
    </ligandPart>
</feature>
<dbReference type="Gene3D" id="1.10.630.10">
    <property type="entry name" value="Cytochrome P450"/>
    <property type="match status" value="1"/>
</dbReference>
<sequence length="500" mass="56518">MAVLSLLVKVVTLGLVVLVAHYVFAYLQSSLKNLPGPLVAKFTNLWRFKIHYQRVHIETLQDLHKKYGDVVQLGPNVVSLAEPRLVKKIYSTRGTFRKQPDGSIVSNIFATRDNDFHSKQLRPVQKLYSLQAAQNFQPMLDASTETLCHQLEQRFIEGANKGKVCDIADWISFFAWDFLGDMTLGKSFGFMEAGDDIENMILNAEKPMSYFSVGQMPVLDKWLAKNPKMPFQFADFSVVAGFCVNQFQERMKNLDSTKGKNDYMSAFLQIQQENPDVTIPDVIGYLIINILGGADTTSIILKSIFYYILKHPAVKDKLVAELHAANLTYPPTYSSLESLPYLTACIQESLRIHPVVGSILERIVPSTGLTVTYPTAHSKASITLPPGTIVGMNPWVVHRREEVYGEKVDEFIPERWLQGKTETSEAYAERMKAMKDADLSFGGGNRVCLGRPLATVELYKTTATLFGKYKMDLIDPAEEWVLHKQWFVWPHKIRVTMSAF</sequence>
<keyword evidence="3 6" id="KW-0479">Metal-binding</keyword>
<dbReference type="GO" id="GO:0005506">
    <property type="term" value="F:iron ion binding"/>
    <property type="evidence" value="ECO:0007669"/>
    <property type="project" value="InterPro"/>
</dbReference>
<keyword evidence="7" id="KW-0503">Monooxygenase</keyword>
<comment type="similarity">
    <text evidence="2 7">Belongs to the cytochrome P450 family.</text>
</comment>
<protein>
    <submittedName>
        <fullName evidence="8">Cytochrome P450</fullName>
    </submittedName>
</protein>
<dbReference type="CDD" id="cd11060">
    <property type="entry name" value="CYP57A1-like"/>
    <property type="match status" value="1"/>
</dbReference>
<keyword evidence="6 7" id="KW-0349">Heme</keyword>
<dbReference type="Pfam" id="PF00067">
    <property type="entry name" value="p450"/>
    <property type="match status" value="1"/>
</dbReference>
<proteinExistence type="inferred from homology"/>
<dbReference type="Proteomes" id="UP000244855">
    <property type="component" value="Unassembled WGS sequence"/>
</dbReference>
<dbReference type="PRINTS" id="PR00385">
    <property type="entry name" value="P450"/>
</dbReference>
<keyword evidence="4 7" id="KW-0560">Oxidoreductase</keyword>
<dbReference type="InterPro" id="IPR017972">
    <property type="entry name" value="Cyt_P450_CS"/>
</dbReference>
<evidence type="ECO:0000256" key="6">
    <source>
        <dbReference type="PIRSR" id="PIRSR602403-1"/>
    </source>
</evidence>
<dbReference type="EMBL" id="KZ805559">
    <property type="protein sequence ID" value="PVH93928.1"/>
    <property type="molecule type" value="Genomic_DNA"/>
</dbReference>
<dbReference type="InterPro" id="IPR050121">
    <property type="entry name" value="Cytochrome_P450_monoxygenase"/>
</dbReference>
<dbReference type="InterPro" id="IPR036396">
    <property type="entry name" value="Cyt_P450_sf"/>
</dbReference>
<name>A0A2V1D7A8_9PLEO</name>
<keyword evidence="5 6" id="KW-0408">Iron</keyword>
<evidence type="ECO:0000313" key="8">
    <source>
        <dbReference type="EMBL" id="PVH93928.1"/>
    </source>
</evidence>
<dbReference type="AlphaFoldDB" id="A0A2V1D7A8"/>
<dbReference type="InterPro" id="IPR001128">
    <property type="entry name" value="Cyt_P450"/>
</dbReference>
<evidence type="ECO:0000256" key="4">
    <source>
        <dbReference type="ARBA" id="ARBA00023002"/>
    </source>
</evidence>
<dbReference type="PRINTS" id="PR00465">
    <property type="entry name" value="EP450IV"/>
</dbReference>
<dbReference type="PROSITE" id="PS00086">
    <property type="entry name" value="CYTOCHROME_P450"/>
    <property type="match status" value="1"/>
</dbReference>
<dbReference type="STRING" id="97972.A0A2V1D7A8"/>
<organism evidence="8 9">
    <name type="scientific">Periconia macrospinosa</name>
    <dbReference type="NCBI Taxonomy" id="97972"/>
    <lineage>
        <taxon>Eukaryota</taxon>
        <taxon>Fungi</taxon>
        <taxon>Dikarya</taxon>
        <taxon>Ascomycota</taxon>
        <taxon>Pezizomycotina</taxon>
        <taxon>Dothideomycetes</taxon>
        <taxon>Pleosporomycetidae</taxon>
        <taxon>Pleosporales</taxon>
        <taxon>Massarineae</taxon>
        <taxon>Periconiaceae</taxon>
        <taxon>Periconia</taxon>
    </lineage>
</organism>
<dbReference type="GO" id="GO:0004497">
    <property type="term" value="F:monooxygenase activity"/>
    <property type="evidence" value="ECO:0007669"/>
    <property type="project" value="UniProtKB-KW"/>
</dbReference>
<evidence type="ECO:0000256" key="2">
    <source>
        <dbReference type="ARBA" id="ARBA00010617"/>
    </source>
</evidence>
<accession>A0A2V1D7A8</accession>
<reference evidence="8 9" key="1">
    <citation type="journal article" date="2018" name="Sci. Rep.">
        <title>Comparative genomics provides insights into the lifestyle and reveals functional heterogeneity of dark septate endophytic fungi.</title>
        <authorList>
            <person name="Knapp D.G."/>
            <person name="Nemeth J.B."/>
            <person name="Barry K."/>
            <person name="Hainaut M."/>
            <person name="Henrissat B."/>
            <person name="Johnson J."/>
            <person name="Kuo A."/>
            <person name="Lim J.H.P."/>
            <person name="Lipzen A."/>
            <person name="Nolan M."/>
            <person name="Ohm R.A."/>
            <person name="Tamas L."/>
            <person name="Grigoriev I.V."/>
            <person name="Spatafora J.W."/>
            <person name="Nagy L.G."/>
            <person name="Kovacs G.M."/>
        </authorList>
    </citation>
    <scope>NUCLEOTIDE SEQUENCE [LARGE SCALE GENOMIC DNA]</scope>
    <source>
        <strain evidence="8 9">DSE2036</strain>
    </source>
</reference>
<dbReference type="GO" id="GO:0020037">
    <property type="term" value="F:heme binding"/>
    <property type="evidence" value="ECO:0007669"/>
    <property type="project" value="InterPro"/>
</dbReference>
<dbReference type="SUPFAM" id="SSF48264">
    <property type="entry name" value="Cytochrome P450"/>
    <property type="match status" value="1"/>
</dbReference>
<evidence type="ECO:0000256" key="1">
    <source>
        <dbReference type="ARBA" id="ARBA00001971"/>
    </source>
</evidence>
<evidence type="ECO:0000256" key="7">
    <source>
        <dbReference type="RuleBase" id="RU000461"/>
    </source>
</evidence>
<dbReference type="GO" id="GO:0016705">
    <property type="term" value="F:oxidoreductase activity, acting on paired donors, with incorporation or reduction of molecular oxygen"/>
    <property type="evidence" value="ECO:0007669"/>
    <property type="project" value="InterPro"/>
</dbReference>